<dbReference type="Pfam" id="PF03413">
    <property type="entry name" value="PepSY"/>
    <property type="match status" value="1"/>
</dbReference>
<protein>
    <submittedName>
        <fullName evidence="3">PepSY domain-containing protein</fullName>
    </submittedName>
</protein>
<accession>A0ABZ0RSV9</accession>
<dbReference type="RefSeq" id="WP_319835527.1">
    <property type="nucleotide sequence ID" value="NZ_CP137624.1"/>
</dbReference>
<evidence type="ECO:0000259" key="2">
    <source>
        <dbReference type="Pfam" id="PF03413"/>
    </source>
</evidence>
<evidence type="ECO:0000313" key="3">
    <source>
        <dbReference type="EMBL" id="WPK10256.1"/>
    </source>
</evidence>
<dbReference type="Gene3D" id="3.10.450.40">
    <property type="match status" value="1"/>
</dbReference>
<feature type="region of interest" description="Disordered" evidence="1">
    <location>
        <begin position="102"/>
        <end position="153"/>
    </location>
</feature>
<feature type="domain" description="PepSY" evidence="2">
    <location>
        <begin position="154"/>
        <end position="212"/>
    </location>
</feature>
<dbReference type="Proteomes" id="UP001322664">
    <property type="component" value="Chromosome"/>
</dbReference>
<feature type="compositionally biased region" description="Polar residues" evidence="1">
    <location>
        <begin position="132"/>
        <end position="153"/>
    </location>
</feature>
<dbReference type="EMBL" id="CP137624">
    <property type="protein sequence ID" value="WPK10256.1"/>
    <property type="molecule type" value="Genomic_DNA"/>
</dbReference>
<organism evidence="3 4">
    <name type="scientific">Lysinibacillus louembei</name>
    <dbReference type="NCBI Taxonomy" id="1470088"/>
    <lineage>
        <taxon>Bacteria</taxon>
        <taxon>Bacillati</taxon>
        <taxon>Bacillota</taxon>
        <taxon>Bacilli</taxon>
        <taxon>Bacillales</taxon>
        <taxon>Bacillaceae</taxon>
        <taxon>Lysinibacillus</taxon>
    </lineage>
</organism>
<reference evidence="3 4" key="1">
    <citation type="submission" date="2023-09" db="EMBL/GenBank/DDBJ databases">
        <authorList>
            <person name="Page C.A."/>
            <person name="Perez-Diaz I.M."/>
        </authorList>
    </citation>
    <scope>NUCLEOTIDE SEQUENCE [LARGE SCALE GENOMIC DNA]</scope>
    <source>
        <strain evidence="3 4">Ll15</strain>
    </source>
</reference>
<name>A0ABZ0RSV9_9BACI</name>
<evidence type="ECO:0000313" key="4">
    <source>
        <dbReference type="Proteomes" id="UP001322664"/>
    </source>
</evidence>
<sequence length="215" mass="24304">MNRKVILLLIATCIVSYFLFSGLNNIMQKQPLSEADVQQHIENLYAGEVKSIAMEDDIAIVSFATAEGIYQVNVDLENRHPSNLTLVHQFVAQIDEKKEVVTKDNSKSDIVQENTKQVEQKTDTVQKPVEQPKTNEQVTKPQTKQPTPENKSYKISQEQAIQIALKEQPGIVDKAKFKKTDDGGTYEIEIEHGDYETKFVIHAITGKIITVEFDD</sequence>
<dbReference type="InterPro" id="IPR025711">
    <property type="entry name" value="PepSY"/>
</dbReference>
<gene>
    <name evidence="3" type="ORF">R6U77_09935</name>
</gene>
<evidence type="ECO:0000256" key="1">
    <source>
        <dbReference type="SAM" id="MobiDB-lite"/>
    </source>
</evidence>
<keyword evidence="4" id="KW-1185">Reference proteome</keyword>
<proteinExistence type="predicted"/>